<dbReference type="GO" id="GO:0031491">
    <property type="term" value="F:nucleosome binding"/>
    <property type="evidence" value="ECO:0007669"/>
    <property type="project" value="TreeGrafter"/>
</dbReference>
<keyword evidence="7 10" id="KW-0805">Transcription regulation</keyword>
<proteinExistence type="inferred from homology"/>
<reference evidence="13 14" key="1">
    <citation type="submission" date="2018-12" db="EMBL/GenBank/DDBJ databases">
        <authorList>
            <person name="Tiukova I."/>
            <person name="Dainat J."/>
        </authorList>
    </citation>
    <scope>NUCLEOTIDE SEQUENCE [LARGE SCALE GENOMIC DNA]</scope>
</reference>
<evidence type="ECO:0000256" key="10">
    <source>
        <dbReference type="RuleBase" id="RU364014"/>
    </source>
</evidence>
<feature type="domain" description="Protein HIRA-like C-terminal" evidence="12">
    <location>
        <begin position="687"/>
        <end position="742"/>
    </location>
</feature>
<evidence type="ECO:0000256" key="11">
    <source>
        <dbReference type="SAM" id="MobiDB-lite"/>
    </source>
</evidence>
<keyword evidence="14" id="KW-1185">Reference proteome</keyword>
<name>A0A448YSS8_BRENA</name>
<dbReference type="OrthoDB" id="1741719at2759"/>
<dbReference type="EMBL" id="CAACVR010000067">
    <property type="protein sequence ID" value="VEU23968.1"/>
    <property type="molecule type" value="Genomic_DNA"/>
</dbReference>
<keyword evidence="9 10" id="KW-0539">Nucleus</keyword>
<dbReference type="GO" id="GO:0000417">
    <property type="term" value="C:HIR complex"/>
    <property type="evidence" value="ECO:0007669"/>
    <property type="project" value="TreeGrafter"/>
</dbReference>
<keyword evidence="4 10" id="KW-0853">WD repeat</keyword>
<feature type="compositionally biased region" description="Basic and acidic residues" evidence="11">
    <location>
        <begin position="521"/>
        <end position="537"/>
    </location>
</feature>
<dbReference type="GO" id="GO:0006355">
    <property type="term" value="P:regulation of DNA-templated transcription"/>
    <property type="evidence" value="ECO:0007669"/>
    <property type="project" value="InterPro"/>
</dbReference>
<dbReference type="GO" id="GO:0006351">
    <property type="term" value="P:DNA-templated transcription"/>
    <property type="evidence" value="ECO:0007669"/>
    <property type="project" value="InterPro"/>
</dbReference>
<dbReference type="InterPro" id="IPR036322">
    <property type="entry name" value="WD40_repeat_dom_sf"/>
</dbReference>
<evidence type="ECO:0000256" key="3">
    <source>
        <dbReference type="ARBA" id="ARBA00022491"/>
    </source>
</evidence>
<feature type="compositionally biased region" description="Low complexity" evidence="11">
    <location>
        <begin position="222"/>
        <end position="245"/>
    </location>
</feature>
<comment type="subcellular location">
    <subcellularLocation>
        <location evidence="1 10">Nucleus</location>
    </subcellularLocation>
</comment>
<feature type="compositionally biased region" description="Polar residues" evidence="11">
    <location>
        <begin position="538"/>
        <end position="550"/>
    </location>
</feature>
<feature type="domain" description="Protein HIRA-like C-terminal" evidence="12">
    <location>
        <begin position="791"/>
        <end position="950"/>
    </location>
</feature>
<dbReference type="SMART" id="SM00320">
    <property type="entry name" value="WD40"/>
    <property type="match status" value="5"/>
</dbReference>
<dbReference type="PANTHER" id="PTHR13831">
    <property type="entry name" value="MEMBER OF THE HIR1 FAMILY OF WD-REPEAT PROTEINS"/>
    <property type="match status" value="1"/>
</dbReference>
<gene>
    <name evidence="13" type="ORF">BRENAR_LOCUS4697</name>
</gene>
<dbReference type="GO" id="GO:0000785">
    <property type="term" value="C:chromatin"/>
    <property type="evidence" value="ECO:0007669"/>
    <property type="project" value="TreeGrafter"/>
</dbReference>
<dbReference type="Proteomes" id="UP000290900">
    <property type="component" value="Unassembled WGS sequence"/>
</dbReference>
<dbReference type="InterPro" id="IPR001680">
    <property type="entry name" value="WD40_rpt"/>
</dbReference>
<dbReference type="InterPro" id="IPR031120">
    <property type="entry name" value="HIR1-like"/>
</dbReference>
<evidence type="ECO:0000313" key="14">
    <source>
        <dbReference type="Proteomes" id="UP000290900"/>
    </source>
</evidence>
<keyword evidence="3 10" id="KW-0678">Repressor</keyword>
<dbReference type="PANTHER" id="PTHR13831:SF1">
    <property type="entry name" value="PROTEIN HIR2"/>
    <property type="match status" value="1"/>
</dbReference>
<evidence type="ECO:0000313" key="13">
    <source>
        <dbReference type="EMBL" id="VEU23968.1"/>
    </source>
</evidence>
<feature type="region of interest" description="Disordered" evidence="11">
    <location>
        <begin position="482"/>
        <end position="579"/>
    </location>
</feature>
<dbReference type="AlphaFoldDB" id="A0A448YSS8"/>
<evidence type="ECO:0000256" key="1">
    <source>
        <dbReference type="ARBA" id="ARBA00004123"/>
    </source>
</evidence>
<evidence type="ECO:0000256" key="8">
    <source>
        <dbReference type="ARBA" id="ARBA00023163"/>
    </source>
</evidence>
<comment type="function">
    <text evidence="10">Required for replication-independent chromatin assembly and for the periodic repression of histone gene transcription during the cell cycle.</text>
</comment>
<dbReference type="GO" id="GO:0005634">
    <property type="term" value="C:nucleus"/>
    <property type="evidence" value="ECO:0007669"/>
    <property type="project" value="UniProtKB-SubCell"/>
</dbReference>
<keyword evidence="6 10" id="KW-0156">Chromatin regulator</keyword>
<dbReference type="SUPFAM" id="SSF50978">
    <property type="entry name" value="WD40 repeat-like"/>
    <property type="match status" value="1"/>
</dbReference>
<sequence>MYIISASFSNNTSLFVSVNSTNEYVATASNDGNIKIRSLSQFTNLIPDKVESLPSTAAKDTTIKKDGSLEIIDLEQNDVKKEKITLPSRQIDDSPSIDKGKLELAQKPVNTVGVRSRSKITSLKYANLKAHSNLLAAVYKNGEVYIVKDPQNSSLCSVKQIFKHVNGLLLDFSWSADDQLLAFTSMNNEVIIYDVVYCRISAILHLHELGKGVRGSANSGRTTGAATNSTGTTTSAASTPTPSSSLPVKGISFDCTSGKYLLTLGDDKIVNILEYSLVSDPEEGRRFEYKKSQKLNHLISSSKLNKATIRKVSWSRDDRSISVPNTSKSKTTIVSLLKNENPSTASWTEWLVLTGYGFKCTMTQFSPCCYKDNSQYAYVLATASADSSIAIWKSNEDVPLFIAKEVSPQPVQDICWSQDGRLLFMTTSSGNLLVGVFSKEELGEVVPDSECKMSDIEEIASKQGPAVLTAYNKWVQENRDKKQQLRLAPKPELSGAPEVPEATSAGKEVVTNGTSPKKPLRSIDAKNGKKLLPRDRINVTSEFDSPSSSVPRDLAHKVSKLSRKADDSSSVPDAKRRREVEPSEFVGSVAINPQISFSNIRIAIPKIRWHLKYSLLDDANTYLEVRNGNGHESYPTRISLTKKMSSKTTKELFVDFIPNRVHIITGSSSFWALSTTNGQVIAYTNSGRRILPTIILGCPLSFLEMKDQYLLAVTSVGEMYAWDLRDRKALFRATSLYPLLLPIFRTGGVQVAETGSGVNGGTAATAATPAVPTTPTTIDRNGFVFVNGELLTRSENLTMCSITSTGLPIVTLSNGNGYLYNKDMGTWSLVSDSWWAFGSQYWDSTRSLASATSTNTEDSSLLNYLETHTNEEIVRRGKARFFSKISKVMLMREGYENLETVISLNHLENKINLYEYLNDYKNFKTYLMIYVKRLSELNLKDRLIEIFQDLFVDMEGKICGVEKKELLRELILSCSNQREVQRILVEYGEAVGVLG</sequence>
<evidence type="ECO:0000256" key="2">
    <source>
        <dbReference type="ARBA" id="ARBA00007306"/>
    </source>
</evidence>
<dbReference type="SUPFAM" id="SSF69304">
    <property type="entry name" value="Tricorn protease N-terminal domain"/>
    <property type="match status" value="1"/>
</dbReference>
<evidence type="ECO:0000256" key="7">
    <source>
        <dbReference type="ARBA" id="ARBA00023015"/>
    </source>
</evidence>
<evidence type="ECO:0000256" key="6">
    <source>
        <dbReference type="ARBA" id="ARBA00022853"/>
    </source>
</evidence>
<evidence type="ECO:0000256" key="5">
    <source>
        <dbReference type="ARBA" id="ARBA00022737"/>
    </source>
</evidence>
<dbReference type="Gene3D" id="2.130.10.10">
    <property type="entry name" value="YVTN repeat-like/Quinoprotein amine dehydrogenase"/>
    <property type="match status" value="2"/>
</dbReference>
<keyword evidence="5 10" id="KW-0677">Repeat</keyword>
<feature type="compositionally biased region" description="Basic and acidic residues" evidence="11">
    <location>
        <begin position="563"/>
        <end position="579"/>
    </location>
</feature>
<evidence type="ECO:0000256" key="4">
    <source>
        <dbReference type="ARBA" id="ARBA00022574"/>
    </source>
</evidence>
<organism evidence="13 14">
    <name type="scientific">Brettanomyces naardenensis</name>
    <name type="common">Yeast</name>
    <dbReference type="NCBI Taxonomy" id="13370"/>
    <lineage>
        <taxon>Eukaryota</taxon>
        <taxon>Fungi</taxon>
        <taxon>Dikarya</taxon>
        <taxon>Ascomycota</taxon>
        <taxon>Saccharomycotina</taxon>
        <taxon>Pichiomycetes</taxon>
        <taxon>Pichiales</taxon>
        <taxon>Pichiaceae</taxon>
        <taxon>Brettanomyces</taxon>
    </lineage>
</organism>
<keyword evidence="8 10" id="KW-0804">Transcription</keyword>
<feature type="region of interest" description="Disordered" evidence="11">
    <location>
        <begin position="213"/>
        <end position="245"/>
    </location>
</feature>
<evidence type="ECO:0000259" key="12">
    <source>
        <dbReference type="Pfam" id="PF07569"/>
    </source>
</evidence>
<dbReference type="InterPro" id="IPR015943">
    <property type="entry name" value="WD40/YVTN_repeat-like_dom_sf"/>
</dbReference>
<dbReference type="Pfam" id="PF07569">
    <property type="entry name" value="Hira"/>
    <property type="match status" value="2"/>
</dbReference>
<comment type="similarity">
    <text evidence="2 10">Belongs to the WD repeat HIR1 family.</text>
</comment>
<dbReference type="STRING" id="13370.A0A448YSS8"/>
<dbReference type="GO" id="GO:0006338">
    <property type="term" value="P:chromatin remodeling"/>
    <property type="evidence" value="ECO:0007669"/>
    <property type="project" value="InterPro"/>
</dbReference>
<dbReference type="FunCoup" id="A0A448YSS8">
    <property type="interactions" value="440"/>
</dbReference>
<evidence type="ECO:0000256" key="9">
    <source>
        <dbReference type="ARBA" id="ARBA00023242"/>
    </source>
</evidence>
<dbReference type="InterPro" id="IPR011494">
    <property type="entry name" value="HIRA-like_C"/>
</dbReference>
<accession>A0A448YSS8</accession>
<protein>
    <recommendedName>
        <fullName evidence="10">Protein HIR</fullName>
    </recommendedName>
</protein>
<dbReference type="InParanoid" id="A0A448YSS8"/>